<proteinExistence type="predicted"/>
<accession>A0A2M7FZC7</accession>
<dbReference type="AlphaFoldDB" id="A0A2M7FZC7"/>
<evidence type="ECO:0000313" key="1">
    <source>
        <dbReference type="EMBL" id="PIW14496.1"/>
    </source>
</evidence>
<evidence type="ECO:0000313" key="2">
    <source>
        <dbReference type="Proteomes" id="UP000231019"/>
    </source>
</evidence>
<name>A0A2M7FZC7_9BACT</name>
<gene>
    <name evidence="1" type="ORF">COW36_20870</name>
</gene>
<sequence>MGVAVGTGVGVAVGTGVGVAIGAAVGAAVGVGAEPLTVTIRVWVMPPSFRVRGVIPSFRAVTTPSLEMVAMLLSPELISSSSSFFKTATLLSS</sequence>
<comment type="caution">
    <text evidence="1">The sequence shown here is derived from an EMBL/GenBank/DDBJ whole genome shotgun (WGS) entry which is preliminary data.</text>
</comment>
<organism evidence="1 2">
    <name type="scientific">bacterium (Candidatus Blackallbacteria) CG17_big_fil_post_rev_8_21_14_2_50_48_46</name>
    <dbReference type="NCBI Taxonomy" id="2014261"/>
    <lineage>
        <taxon>Bacteria</taxon>
        <taxon>Candidatus Blackallbacteria</taxon>
    </lineage>
</organism>
<reference evidence="1 2" key="1">
    <citation type="submission" date="2017-09" db="EMBL/GenBank/DDBJ databases">
        <title>Depth-based differentiation of microbial function through sediment-hosted aquifers and enrichment of novel symbionts in the deep terrestrial subsurface.</title>
        <authorList>
            <person name="Probst A.J."/>
            <person name="Ladd B."/>
            <person name="Jarett J.K."/>
            <person name="Geller-Mcgrath D.E."/>
            <person name="Sieber C.M."/>
            <person name="Emerson J.B."/>
            <person name="Anantharaman K."/>
            <person name="Thomas B.C."/>
            <person name="Malmstrom R."/>
            <person name="Stieglmeier M."/>
            <person name="Klingl A."/>
            <person name="Woyke T."/>
            <person name="Ryan C.M."/>
            <person name="Banfield J.F."/>
        </authorList>
    </citation>
    <scope>NUCLEOTIDE SEQUENCE [LARGE SCALE GENOMIC DNA]</scope>
    <source>
        <strain evidence="1">CG17_big_fil_post_rev_8_21_14_2_50_48_46</strain>
    </source>
</reference>
<dbReference type="Proteomes" id="UP000231019">
    <property type="component" value="Unassembled WGS sequence"/>
</dbReference>
<protein>
    <submittedName>
        <fullName evidence="1">Uncharacterized protein</fullName>
    </submittedName>
</protein>
<dbReference type="EMBL" id="PFFQ01000059">
    <property type="protein sequence ID" value="PIW14496.1"/>
    <property type="molecule type" value="Genomic_DNA"/>
</dbReference>